<dbReference type="Proteomes" id="UP000622552">
    <property type="component" value="Unassembled WGS sequence"/>
</dbReference>
<proteinExistence type="predicted"/>
<gene>
    <name evidence="1" type="ORF">IW245_005383</name>
</gene>
<dbReference type="RefSeq" id="WP_233472938.1">
    <property type="nucleotide sequence ID" value="NZ_BONS01000012.1"/>
</dbReference>
<dbReference type="EMBL" id="JADOUF010000001">
    <property type="protein sequence ID" value="MBG6139189.1"/>
    <property type="molecule type" value="Genomic_DNA"/>
</dbReference>
<accession>A0A8J7KLC6</accession>
<sequence length="243" mass="26003">MSTSAIPQLLQGLIDDAAVFPPGNAPLPAAILAHREHRSAWYAAFVGPLLLPVGRIAEAGPLDFPFGAIGGHAPGAVQVELPWSPSLLDEDWIDTTKVYAEISRDSDWRSTLDALVGTPVTPKFRTGGLSPELFPSIGELAAIISACRSRGLRIKLTAGLHHAARHTDPSTGFTHHGFLNILAACLTPGEEAFMLEATDPEVLAAVVRPHLFQERPLWVGFGTCSVTEPLEDILKLGLVEDRS</sequence>
<keyword evidence="2" id="KW-1185">Reference proteome</keyword>
<dbReference type="AlphaFoldDB" id="A0A8J7KLC6"/>
<reference evidence="1" key="1">
    <citation type="submission" date="2020-11" db="EMBL/GenBank/DDBJ databases">
        <title>Sequencing the genomes of 1000 actinobacteria strains.</title>
        <authorList>
            <person name="Klenk H.-P."/>
        </authorList>
    </citation>
    <scope>NUCLEOTIDE SEQUENCE</scope>
    <source>
        <strain evidence="1">DSM 45356</strain>
    </source>
</reference>
<protein>
    <submittedName>
        <fullName evidence="1">Uncharacterized protein</fullName>
    </submittedName>
</protein>
<name>A0A8J7KLC6_9ACTN</name>
<comment type="caution">
    <text evidence="1">The sequence shown here is derived from an EMBL/GenBank/DDBJ whole genome shotgun (WGS) entry which is preliminary data.</text>
</comment>
<evidence type="ECO:0000313" key="2">
    <source>
        <dbReference type="Proteomes" id="UP000622552"/>
    </source>
</evidence>
<evidence type="ECO:0000313" key="1">
    <source>
        <dbReference type="EMBL" id="MBG6139189.1"/>
    </source>
</evidence>
<organism evidence="1 2">
    <name type="scientific">Longispora fulva</name>
    <dbReference type="NCBI Taxonomy" id="619741"/>
    <lineage>
        <taxon>Bacteria</taxon>
        <taxon>Bacillati</taxon>
        <taxon>Actinomycetota</taxon>
        <taxon>Actinomycetes</taxon>
        <taxon>Micromonosporales</taxon>
        <taxon>Micromonosporaceae</taxon>
        <taxon>Longispora</taxon>
    </lineage>
</organism>